<dbReference type="PANTHER" id="PTHR42647">
    <property type="entry name" value="SBP (S-RIBONUCLEASE BINDING PROTEIN) FAMILY PROTEIN"/>
    <property type="match status" value="1"/>
</dbReference>
<reference evidence="4" key="1">
    <citation type="journal article" date="2023" name="Science">
        <title>Elucidation of the pathway for biosynthesis of saponin adjuvants from the soapbark tree.</title>
        <authorList>
            <person name="Reed J."/>
            <person name="Orme A."/>
            <person name="El-Demerdash A."/>
            <person name="Owen C."/>
            <person name="Martin L.B.B."/>
            <person name="Misra R.C."/>
            <person name="Kikuchi S."/>
            <person name="Rejzek M."/>
            <person name="Martin A.C."/>
            <person name="Harkess A."/>
            <person name="Leebens-Mack J."/>
            <person name="Louveau T."/>
            <person name="Stephenson M.J."/>
            <person name="Osbourn A."/>
        </authorList>
    </citation>
    <scope>NUCLEOTIDE SEQUENCE</scope>
    <source>
        <strain evidence="4">S10</strain>
    </source>
</reference>
<evidence type="ECO:0000313" key="4">
    <source>
        <dbReference type="EMBL" id="KAJ7957892.1"/>
    </source>
</evidence>
<keyword evidence="5" id="KW-1185">Reference proteome</keyword>
<evidence type="ECO:0000256" key="1">
    <source>
        <dbReference type="ARBA" id="ARBA00022723"/>
    </source>
</evidence>
<evidence type="ECO:0000256" key="3">
    <source>
        <dbReference type="ARBA" id="ARBA00022833"/>
    </source>
</evidence>
<keyword evidence="2" id="KW-0863">Zinc-finger</keyword>
<dbReference type="AlphaFoldDB" id="A0AAD7LH59"/>
<dbReference type="GO" id="GO:0008270">
    <property type="term" value="F:zinc ion binding"/>
    <property type="evidence" value="ECO:0007669"/>
    <property type="project" value="UniProtKB-KW"/>
</dbReference>
<dbReference type="PANTHER" id="PTHR42647:SF22">
    <property type="entry name" value="BOI-RELATED E3 UBIQUITIN-PROTEIN LIGASE 2-RELATED"/>
    <property type="match status" value="1"/>
</dbReference>
<name>A0AAD7LH59_QUISA</name>
<proteinExistence type="predicted"/>
<protein>
    <submittedName>
        <fullName evidence="4">E3 ubiquitin-protein ligase BOI</fullName>
    </submittedName>
</protein>
<evidence type="ECO:0000256" key="2">
    <source>
        <dbReference type="ARBA" id="ARBA00022771"/>
    </source>
</evidence>
<dbReference type="GO" id="GO:0004842">
    <property type="term" value="F:ubiquitin-protein transferase activity"/>
    <property type="evidence" value="ECO:0007669"/>
    <property type="project" value="TreeGrafter"/>
</dbReference>
<dbReference type="EMBL" id="JARAOO010000008">
    <property type="protein sequence ID" value="KAJ7957892.1"/>
    <property type="molecule type" value="Genomic_DNA"/>
</dbReference>
<evidence type="ECO:0000313" key="5">
    <source>
        <dbReference type="Proteomes" id="UP001163823"/>
    </source>
</evidence>
<gene>
    <name evidence="4" type="ORF">O6P43_018704</name>
</gene>
<comment type="caution">
    <text evidence="4">The sequence shown here is derived from an EMBL/GenBank/DDBJ whole genome shotgun (WGS) entry which is preliminary data.</text>
</comment>
<sequence>MAVQAQFYSENLGLLPMCLQDWEANPVYGIEDDPCFLSLPYHQQTQYQQQQSTQNLGFDCNQGASSSSTCNSFPPMSLSQSLDGQLQNQRHEIDCIIQLQKEKLIHALQEQRKQQLAVLLSNLESKSKDFD</sequence>
<accession>A0AAD7LH59</accession>
<dbReference type="KEGG" id="qsa:O6P43_018704"/>
<keyword evidence="3" id="KW-0862">Zinc</keyword>
<keyword evidence="1" id="KW-0479">Metal-binding</keyword>
<dbReference type="Proteomes" id="UP001163823">
    <property type="component" value="Chromosome 8"/>
</dbReference>
<organism evidence="4 5">
    <name type="scientific">Quillaja saponaria</name>
    <name type="common">Soap bark tree</name>
    <dbReference type="NCBI Taxonomy" id="32244"/>
    <lineage>
        <taxon>Eukaryota</taxon>
        <taxon>Viridiplantae</taxon>
        <taxon>Streptophyta</taxon>
        <taxon>Embryophyta</taxon>
        <taxon>Tracheophyta</taxon>
        <taxon>Spermatophyta</taxon>
        <taxon>Magnoliopsida</taxon>
        <taxon>eudicotyledons</taxon>
        <taxon>Gunneridae</taxon>
        <taxon>Pentapetalae</taxon>
        <taxon>rosids</taxon>
        <taxon>fabids</taxon>
        <taxon>Fabales</taxon>
        <taxon>Quillajaceae</taxon>
        <taxon>Quillaja</taxon>
    </lineage>
</organism>